<evidence type="ECO:0000313" key="4">
    <source>
        <dbReference type="Proteomes" id="UP001056648"/>
    </source>
</evidence>
<dbReference type="EMBL" id="CP098736">
    <property type="protein sequence ID" value="USE81572.1"/>
    <property type="molecule type" value="Genomic_DNA"/>
</dbReference>
<dbReference type="Proteomes" id="UP001056648">
    <property type="component" value="Chromosome 2"/>
</dbReference>
<evidence type="ECO:0000313" key="3">
    <source>
        <dbReference type="Proteomes" id="UP000542973"/>
    </source>
</evidence>
<keyword evidence="4" id="KW-1185">Reference proteome</keyword>
<reference evidence="1 3" key="1">
    <citation type="submission" date="2020-05" db="EMBL/GenBank/DDBJ databases">
        <title>MicrobeNet Type strains.</title>
        <authorList>
            <person name="Nicholson A.C."/>
        </authorList>
    </citation>
    <scope>NUCLEOTIDE SEQUENCE [LARGE SCALE GENOMIC DNA]</scope>
    <source>
        <strain evidence="1 3">ATCC 700815</strain>
    </source>
</reference>
<sequence>MAVLQPPGWAAPRGYANGILTEFQAGSRLIFVGGQIGWNGQCEFESDDFAEQTAQALRNVIAVLEQGGARAEHIARMTWYVKDKAEYVAAYPAIGKHYREIIGRHFPAMTAVEVADLIEPRARVEIEVTAVVPPAA</sequence>
<dbReference type="PANTHER" id="PTHR43857:SF1">
    <property type="entry name" value="YJGH FAMILY PROTEIN"/>
    <property type="match status" value="1"/>
</dbReference>
<protein>
    <submittedName>
        <fullName evidence="1">RidA family protein</fullName>
    </submittedName>
</protein>
<evidence type="ECO:0000313" key="1">
    <source>
        <dbReference type="EMBL" id="NNH11773.1"/>
    </source>
</evidence>
<dbReference type="Gene3D" id="3.30.1330.40">
    <property type="entry name" value="RutC-like"/>
    <property type="match status" value="1"/>
</dbReference>
<reference evidence="2" key="2">
    <citation type="submission" date="2022-06" db="EMBL/GenBank/DDBJ databases">
        <title>Complete genome sequence and characterization of Cupriavidus gilardii QJ1 isolated from contaminating cells.</title>
        <authorList>
            <person name="Qi J."/>
        </authorList>
    </citation>
    <scope>NUCLEOTIDE SEQUENCE</scope>
    <source>
        <strain evidence="2">QJ1</strain>
    </source>
</reference>
<dbReference type="CDD" id="cd00448">
    <property type="entry name" value="YjgF_YER057c_UK114_family"/>
    <property type="match status" value="1"/>
</dbReference>
<dbReference type="Proteomes" id="UP000542973">
    <property type="component" value="Unassembled WGS sequence"/>
</dbReference>
<dbReference type="AlphaFoldDB" id="A0A6N1BPH2"/>
<dbReference type="GeneID" id="70690529"/>
<gene>
    <name evidence="1" type="ORF">HLB16_12875</name>
    <name evidence="2" type="ORF">NDR89_15995</name>
</gene>
<name>A0A6N1BPH2_9BURK</name>
<dbReference type="PANTHER" id="PTHR43857">
    <property type="entry name" value="BLR7761 PROTEIN"/>
    <property type="match status" value="1"/>
</dbReference>
<accession>A0A6N1BPH2</accession>
<evidence type="ECO:0000313" key="2">
    <source>
        <dbReference type="EMBL" id="USE81572.1"/>
    </source>
</evidence>
<dbReference type="Pfam" id="PF01042">
    <property type="entry name" value="Ribonuc_L-PSP"/>
    <property type="match status" value="1"/>
</dbReference>
<dbReference type="RefSeq" id="WP_151022874.1">
    <property type="nucleotide sequence ID" value="NZ_BAAAEB010000005.1"/>
</dbReference>
<organism evidence="1 3">
    <name type="scientific">Cupriavidus gilardii</name>
    <dbReference type="NCBI Taxonomy" id="82541"/>
    <lineage>
        <taxon>Bacteria</taxon>
        <taxon>Pseudomonadati</taxon>
        <taxon>Pseudomonadota</taxon>
        <taxon>Betaproteobacteria</taxon>
        <taxon>Burkholderiales</taxon>
        <taxon>Burkholderiaceae</taxon>
        <taxon>Cupriavidus</taxon>
    </lineage>
</organism>
<dbReference type="EMBL" id="JABEMD010000019">
    <property type="protein sequence ID" value="NNH11773.1"/>
    <property type="molecule type" value="Genomic_DNA"/>
</dbReference>
<proteinExistence type="predicted"/>
<dbReference type="SUPFAM" id="SSF55298">
    <property type="entry name" value="YjgF-like"/>
    <property type="match status" value="1"/>
</dbReference>
<dbReference type="InterPro" id="IPR006175">
    <property type="entry name" value="YjgF/YER057c/UK114"/>
</dbReference>
<dbReference type="InterPro" id="IPR035959">
    <property type="entry name" value="RutC-like_sf"/>
</dbReference>